<protein>
    <submittedName>
        <fullName evidence="2">Uncharacterized protein</fullName>
    </submittedName>
</protein>
<sequence>EKNNLLHGFDSPAEADFTFLPPKRRRPSLLFSARDKGSSLILSRTRAEPRPPSTSPVSASGHQSISATESGSNKPIGRYRAEWRGRVVTFEYVLEVDWTRSVHSTVRYGCGQPLVTSEGSGGADYAPEQGTLLPQHLFPERLYAAAHCSVCTAQDGSKAEIKFPYLHECAFA</sequence>
<name>A0A9N7YXV6_PLEPL</name>
<keyword evidence="3" id="KW-1185">Reference proteome</keyword>
<feature type="compositionally biased region" description="Polar residues" evidence="1">
    <location>
        <begin position="55"/>
        <end position="73"/>
    </location>
</feature>
<dbReference type="AlphaFoldDB" id="A0A9N7YXV6"/>
<proteinExistence type="predicted"/>
<comment type="caution">
    <text evidence="2">The sequence shown here is derived from an EMBL/GenBank/DDBJ whole genome shotgun (WGS) entry which is preliminary data.</text>
</comment>
<evidence type="ECO:0000256" key="1">
    <source>
        <dbReference type="SAM" id="MobiDB-lite"/>
    </source>
</evidence>
<gene>
    <name evidence="2" type="ORF">PLEPLA_LOCUS31654</name>
</gene>
<dbReference type="EMBL" id="CADEAL010003224">
    <property type="protein sequence ID" value="CAB1443938.1"/>
    <property type="molecule type" value="Genomic_DNA"/>
</dbReference>
<evidence type="ECO:0000313" key="2">
    <source>
        <dbReference type="EMBL" id="CAB1443938.1"/>
    </source>
</evidence>
<dbReference type="Proteomes" id="UP001153269">
    <property type="component" value="Unassembled WGS sequence"/>
</dbReference>
<evidence type="ECO:0000313" key="3">
    <source>
        <dbReference type="Proteomes" id="UP001153269"/>
    </source>
</evidence>
<reference evidence="2" key="1">
    <citation type="submission" date="2020-03" db="EMBL/GenBank/DDBJ databases">
        <authorList>
            <person name="Weist P."/>
        </authorList>
    </citation>
    <scope>NUCLEOTIDE SEQUENCE</scope>
</reference>
<accession>A0A9N7YXV6</accession>
<feature type="region of interest" description="Disordered" evidence="1">
    <location>
        <begin position="28"/>
        <end position="76"/>
    </location>
</feature>
<organism evidence="2 3">
    <name type="scientific">Pleuronectes platessa</name>
    <name type="common">European plaice</name>
    <dbReference type="NCBI Taxonomy" id="8262"/>
    <lineage>
        <taxon>Eukaryota</taxon>
        <taxon>Metazoa</taxon>
        <taxon>Chordata</taxon>
        <taxon>Craniata</taxon>
        <taxon>Vertebrata</taxon>
        <taxon>Euteleostomi</taxon>
        <taxon>Actinopterygii</taxon>
        <taxon>Neopterygii</taxon>
        <taxon>Teleostei</taxon>
        <taxon>Neoteleostei</taxon>
        <taxon>Acanthomorphata</taxon>
        <taxon>Carangaria</taxon>
        <taxon>Pleuronectiformes</taxon>
        <taxon>Pleuronectoidei</taxon>
        <taxon>Pleuronectidae</taxon>
        <taxon>Pleuronectes</taxon>
    </lineage>
</organism>
<feature type="non-terminal residue" evidence="2">
    <location>
        <position position="172"/>
    </location>
</feature>